<feature type="compositionally biased region" description="Gly residues" evidence="1">
    <location>
        <begin position="1"/>
        <end position="16"/>
    </location>
</feature>
<feature type="region of interest" description="Disordered" evidence="1">
    <location>
        <begin position="1"/>
        <end position="68"/>
    </location>
</feature>
<feature type="compositionally biased region" description="Acidic residues" evidence="1">
    <location>
        <begin position="497"/>
        <end position="527"/>
    </location>
</feature>
<organism evidence="2 3">
    <name type="scientific">Oryza rufipogon</name>
    <name type="common">Brownbeard rice</name>
    <name type="synonym">Asian wild rice</name>
    <dbReference type="NCBI Taxonomy" id="4529"/>
    <lineage>
        <taxon>Eukaryota</taxon>
        <taxon>Viridiplantae</taxon>
        <taxon>Streptophyta</taxon>
        <taxon>Embryophyta</taxon>
        <taxon>Tracheophyta</taxon>
        <taxon>Spermatophyta</taxon>
        <taxon>Magnoliopsida</taxon>
        <taxon>Liliopsida</taxon>
        <taxon>Poales</taxon>
        <taxon>Poaceae</taxon>
        <taxon>BOP clade</taxon>
        <taxon>Oryzoideae</taxon>
        <taxon>Oryzeae</taxon>
        <taxon>Oryzinae</taxon>
        <taxon>Oryza</taxon>
    </lineage>
</organism>
<protein>
    <submittedName>
        <fullName evidence="2">Uncharacterized protein</fullName>
    </submittedName>
</protein>
<dbReference type="AlphaFoldDB" id="A0A0E0RBC2"/>
<dbReference type="Proteomes" id="UP000008022">
    <property type="component" value="Unassembled WGS sequence"/>
</dbReference>
<reference evidence="2" key="2">
    <citation type="submission" date="2015-06" db="UniProtKB">
        <authorList>
            <consortium name="EnsemblPlants"/>
        </authorList>
    </citation>
    <scope>IDENTIFICATION</scope>
</reference>
<feature type="region of interest" description="Disordered" evidence="1">
    <location>
        <begin position="497"/>
        <end position="529"/>
    </location>
</feature>
<dbReference type="OMA" id="WRGRRPI"/>
<dbReference type="HOGENOM" id="CLU_023378_0_0_1"/>
<accession>A0A0E0RBC2</accession>
<sequence>MACRVAGGGGGGGGGVSSAASSRWRGRRPIGAQWGRPIPRGGFPATPTPSSSDELSLATGARTDSPNGMGGSFGWLEFLLSTSHPCEDDAAEELPVEPPVAAMDAAHDGRDEVRGEVPSEPSEVLAGEEEAAMDAAHDGRGEVRGEVTFERAIGASSRAGYEGIKLGEEPSLKPAMVGAPEIKMIEIAEASSVAQWDLLAGTEDCSPEINPKIVDLQQQQQEASLLPDEVISEADASILAQYSSVTKKDDDAEFLICRPNFGFVTRPQQHTPKKRHPKNKRAMGINLLDREGNICSDDKLPSQGCLVGEYNNLLLQLYQLLFDLKELMELCGQADKIQSEVFLKKAMKKACRDSDDAVADIVFQALKVDGFILRLLRYLKSQFNFCRTQAWKIRNEILRIGGSDEMQQGVKVDTTRVIENTASTVDSETPVEQKRRKKVETEYVLGGKDLEFILSYEDDELETFDEDMLKDQAMVRQQIENFGYGFLHSWREVICTDSEEEDDPVSDDDDDDEQDDFFTNDDDDDQQNVDQMDKNIWEKMERTTALKIREMIELCEFYANMSNSKRNAIPAKMLKNAHCQEDFGVLDLIDQAQKNDKFFFANIAVKLKCLLGRLCTADLPQAPDLERNKRKKVKKMVEHVIDGGDLDLVLSYENDEECLLNESMLEDQETFRHQIENLGYAFIHVMREFILTDDEDQEEGEIVTYAEEEDDIVTDDDDEDD</sequence>
<evidence type="ECO:0000313" key="3">
    <source>
        <dbReference type="Proteomes" id="UP000008022"/>
    </source>
</evidence>
<keyword evidence="3" id="KW-1185">Reference proteome</keyword>
<reference evidence="3" key="1">
    <citation type="submission" date="2013-06" db="EMBL/GenBank/DDBJ databases">
        <authorList>
            <person name="Zhao Q."/>
        </authorList>
    </citation>
    <scope>NUCLEOTIDE SEQUENCE</scope>
    <source>
        <strain evidence="3">cv. W1943</strain>
    </source>
</reference>
<proteinExistence type="predicted"/>
<feature type="region of interest" description="Disordered" evidence="1">
    <location>
        <begin position="697"/>
        <end position="721"/>
    </location>
</feature>
<name>A0A0E0RBC2_ORYRU</name>
<dbReference type="EnsemblPlants" id="ORUFI11G22540.1">
    <property type="protein sequence ID" value="ORUFI11G22540.1"/>
    <property type="gene ID" value="ORUFI11G22540"/>
</dbReference>
<evidence type="ECO:0000313" key="2">
    <source>
        <dbReference type="EnsemblPlants" id="ORUFI11G22540.1"/>
    </source>
</evidence>
<evidence type="ECO:0000256" key="1">
    <source>
        <dbReference type="SAM" id="MobiDB-lite"/>
    </source>
</evidence>
<dbReference type="Gramene" id="ORUFI11G22540.1">
    <property type="protein sequence ID" value="ORUFI11G22540.1"/>
    <property type="gene ID" value="ORUFI11G22540"/>
</dbReference>